<evidence type="ECO:0000256" key="1">
    <source>
        <dbReference type="ARBA" id="ARBA00004651"/>
    </source>
</evidence>
<feature type="compositionally biased region" description="Acidic residues" evidence="8">
    <location>
        <begin position="398"/>
        <end position="418"/>
    </location>
</feature>
<accession>A0ABU2GFG8</accession>
<feature type="region of interest" description="Disordered" evidence="8">
    <location>
        <begin position="380"/>
        <end position="427"/>
    </location>
</feature>
<dbReference type="InterPro" id="IPR036291">
    <property type="entry name" value="NAD(P)-bd_dom_sf"/>
</dbReference>
<dbReference type="InterPro" id="IPR003280">
    <property type="entry name" value="2pore_dom_K_chnl"/>
</dbReference>
<keyword evidence="7" id="KW-0407">Ion channel</keyword>
<keyword evidence="5" id="KW-0406">Ion transport</keyword>
<evidence type="ECO:0000259" key="10">
    <source>
        <dbReference type="PROSITE" id="PS51201"/>
    </source>
</evidence>
<dbReference type="Gene3D" id="3.40.50.720">
    <property type="entry name" value="NAD(P)-binding Rossmann-like Domain"/>
    <property type="match status" value="1"/>
</dbReference>
<dbReference type="Gene3D" id="1.10.287.70">
    <property type="match status" value="1"/>
</dbReference>
<dbReference type="SUPFAM" id="SSF51735">
    <property type="entry name" value="NAD(P)-binding Rossmann-fold domains"/>
    <property type="match status" value="1"/>
</dbReference>
<evidence type="ECO:0000256" key="3">
    <source>
        <dbReference type="ARBA" id="ARBA00022692"/>
    </source>
</evidence>
<evidence type="ECO:0000256" key="2">
    <source>
        <dbReference type="ARBA" id="ARBA00022448"/>
    </source>
</evidence>
<organism evidence="11 12">
    <name type="scientific">Halogeometricum salsisoli</name>
    <dbReference type="NCBI Taxonomy" id="2950536"/>
    <lineage>
        <taxon>Archaea</taxon>
        <taxon>Methanobacteriati</taxon>
        <taxon>Methanobacteriota</taxon>
        <taxon>Stenosarchaea group</taxon>
        <taxon>Halobacteria</taxon>
        <taxon>Halobacteriales</taxon>
        <taxon>Haloferacaceae</taxon>
        <taxon>Halogeometricum</taxon>
    </lineage>
</organism>
<protein>
    <submittedName>
        <fullName evidence="11">NAD-binding protein</fullName>
    </submittedName>
</protein>
<dbReference type="InterPro" id="IPR003148">
    <property type="entry name" value="RCK_N"/>
</dbReference>
<gene>
    <name evidence="11" type="ORF">NDI76_12275</name>
</gene>
<dbReference type="RefSeq" id="WP_310924372.1">
    <property type="nucleotide sequence ID" value="NZ_JAMQOP010000002.1"/>
</dbReference>
<keyword evidence="3 9" id="KW-0812">Transmembrane</keyword>
<dbReference type="SUPFAM" id="SSF81324">
    <property type="entry name" value="Voltage-gated potassium channels"/>
    <property type="match status" value="1"/>
</dbReference>
<evidence type="ECO:0000256" key="4">
    <source>
        <dbReference type="ARBA" id="ARBA00022989"/>
    </source>
</evidence>
<dbReference type="PRINTS" id="PR01333">
    <property type="entry name" value="2POREKCHANEL"/>
</dbReference>
<dbReference type="EMBL" id="JAMQOP010000002">
    <property type="protein sequence ID" value="MDS0299519.1"/>
    <property type="molecule type" value="Genomic_DNA"/>
</dbReference>
<dbReference type="PANTHER" id="PTHR43833:SF9">
    <property type="entry name" value="POTASSIUM CHANNEL PROTEIN YUGO-RELATED"/>
    <property type="match status" value="1"/>
</dbReference>
<dbReference type="Proteomes" id="UP001257060">
    <property type="component" value="Unassembled WGS sequence"/>
</dbReference>
<feature type="transmembrane region" description="Helical" evidence="9">
    <location>
        <begin position="81"/>
        <end position="98"/>
    </location>
</feature>
<keyword evidence="6 9" id="KW-0472">Membrane</keyword>
<evidence type="ECO:0000256" key="6">
    <source>
        <dbReference type="ARBA" id="ARBA00023136"/>
    </source>
</evidence>
<comment type="subcellular location">
    <subcellularLocation>
        <location evidence="1">Cell membrane</location>
        <topology evidence="1">Multi-pass membrane protein</topology>
    </subcellularLocation>
</comment>
<evidence type="ECO:0000256" key="9">
    <source>
        <dbReference type="SAM" id="Phobius"/>
    </source>
</evidence>
<evidence type="ECO:0000313" key="12">
    <source>
        <dbReference type="Proteomes" id="UP001257060"/>
    </source>
</evidence>
<feature type="transmembrane region" description="Helical" evidence="9">
    <location>
        <begin position="104"/>
        <end position="124"/>
    </location>
</feature>
<dbReference type="Pfam" id="PF07885">
    <property type="entry name" value="Ion_trans_2"/>
    <property type="match status" value="1"/>
</dbReference>
<feature type="transmembrane region" description="Helical" evidence="9">
    <location>
        <begin position="194"/>
        <end position="219"/>
    </location>
</feature>
<keyword evidence="12" id="KW-1185">Reference proteome</keyword>
<dbReference type="PANTHER" id="PTHR43833">
    <property type="entry name" value="POTASSIUM CHANNEL PROTEIN 2-RELATED-RELATED"/>
    <property type="match status" value="1"/>
</dbReference>
<dbReference type="Pfam" id="PF02254">
    <property type="entry name" value="TrkA_N"/>
    <property type="match status" value="1"/>
</dbReference>
<feature type="domain" description="RCK N-terminal" evidence="10">
    <location>
        <begin position="239"/>
        <end position="355"/>
    </location>
</feature>
<dbReference type="InterPro" id="IPR013099">
    <property type="entry name" value="K_chnl_dom"/>
</dbReference>
<feature type="transmembrane region" description="Helical" evidence="9">
    <location>
        <begin position="12"/>
        <end position="34"/>
    </location>
</feature>
<dbReference type="InterPro" id="IPR050721">
    <property type="entry name" value="Trk_Ktr_HKT_K-transport"/>
</dbReference>
<keyword evidence="4 9" id="KW-1133">Transmembrane helix</keyword>
<feature type="transmembrane region" description="Helical" evidence="9">
    <location>
        <begin position="54"/>
        <end position="74"/>
    </location>
</feature>
<sequence length="427" mass="45291">MRLEREWVGARASMVLTLFVGVLSVVTGIANIGVSADVADFVLFGVTFPGYVQQVAAFTGTLTGFVLLVAAFGLRRRLRAAWYATMLLFPITAAQGALQSTQLSFPLIGLSAVAFVVVGLNFGAYDRELELTTTQLAALSALAGAQAYGTVGAYALREEFGDVETLLDAFYFSLVTGSTVGYGDITPATAVGKLFTLSVMLVTVSSFAAVLGVVFTPLIEARLSKALGRMTEEQLDLLENHVLVLGYGDLTEPILEELTAKADVLILTEDEERTRRLTERGYTVLTADPSDEESQHRGRVESARAVVVATNNDAEDALGILTARQLNPDVTIVAAASQRENVNKLKRAGADTVISPATLGAHFLAESALGGEGVEELERRLMSGDPSQADEAMQEALGGDDGDGDDDGTDGDGGDEREENGRRKGEN</sequence>
<evidence type="ECO:0000313" key="11">
    <source>
        <dbReference type="EMBL" id="MDS0299519.1"/>
    </source>
</evidence>
<evidence type="ECO:0000256" key="7">
    <source>
        <dbReference type="ARBA" id="ARBA00023303"/>
    </source>
</evidence>
<keyword evidence="2" id="KW-0813">Transport</keyword>
<comment type="caution">
    <text evidence="11">The sequence shown here is derived from an EMBL/GenBank/DDBJ whole genome shotgun (WGS) entry which is preliminary data.</text>
</comment>
<evidence type="ECO:0000256" key="5">
    <source>
        <dbReference type="ARBA" id="ARBA00023065"/>
    </source>
</evidence>
<reference evidence="11 12" key="1">
    <citation type="submission" date="2022-06" db="EMBL/GenBank/DDBJ databases">
        <title>Halogeometricum sp. a new haloarchaeum isolate from saline soil.</title>
        <authorList>
            <person name="Strakova D."/>
            <person name="Galisteo C."/>
            <person name="Sanchez-Porro C."/>
            <person name="Ventosa A."/>
        </authorList>
    </citation>
    <scope>NUCLEOTIDE SEQUENCE [LARGE SCALE GENOMIC DNA]</scope>
    <source>
        <strain evidence="11 12">S1BR25-6</strain>
    </source>
</reference>
<dbReference type="PROSITE" id="PS51201">
    <property type="entry name" value="RCK_N"/>
    <property type="match status" value="1"/>
</dbReference>
<proteinExistence type="predicted"/>
<evidence type="ECO:0000256" key="8">
    <source>
        <dbReference type="SAM" id="MobiDB-lite"/>
    </source>
</evidence>
<name>A0ABU2GFG8_9EURY</name>